<protein>
    <submittedName>
        <fullName evidence="3">Uncharacterized protein</fullName>
    </submittedName>
</protein>
<evidence type="ECO:0000313" key="4">
    <source>
        <dbReference type="Proteomes" id="UP000738325"/>
    </source>
</evidence>
<feature type="compositionally biased region" description="Basic and acidic residues" evidence="1">
    <location>
        <begin position="446"/>
        <end position="466"/>
    </location>
</feature>
<sequence length="850" mass="92883">MVPVLLLILAPMLFGAMIYGTTQVLLHKSDDDKTASKDSAVIDFKPTSSIPTLSITTTFADVFSAVPTIPVTLTEIPAPIAVDDHGDDKKTLSSPEEKGEPEGDPLQKEKEKDGSNSPVPDVARETVEPQESVTDDSKVLKKEPTVPDVESLPKQDSPQEPATADSKVLNKEPTVPDVESQPKQDSPKEPATADSEVLKKEPTVPDVESQPKQDSPKEPATADSEVLKKEPTVPDVESQPKQDSPPVDREANNDSADDGQEEEEEGDEEYVEGEDEEDDDDEDDEEYGQDDGVDKKEDGEGGNVKTSDGQKVLRTAKVDEKKHSSVVVESGEDGDSKDDDKEAVDQAEISAAVPGNKRRLLERRGHHHHRVVKRDQPTKDASQAPTGEDQLTSSREGSFEMRDVINIARKLDVPERIIEARLLGTAVAPNGVTHIAIDMPPVPRPESQRSSECKEQEMEGGEGKKDADPIFNELQSLIDQLVDDHTTAMEMGLSQVVGDLVQSEEFEPFEDVVENIAVSRVEVMSKSEKEVEDQLQLLLSKGAGPKSVSRATLLTSVLNTLLPPIILQARADLRNLLIWLCSPASVTHIDGRDSKGDDTEARKALEIDARSLVHPDGSIDLKAIWDPRVGELALECLKTHWKTFTGELMTLVWRRFEQGKEFLVDELRGLIGLPKLSGSFMDTLPSQRQLMPDGESKLEGEEAAGDSEEGRETISLMKGQVPYTPQDTEATTPPRGLRYIQRNEGQSNVFVSWFFNSVLQGFRALLDSAKTALPDDTYNAIVSRVVDDRKESIAVGSSKLQTEGVIESDKELEAKGQDRAAGKSAGDGVERNGGALCAWMQEKVSRALLG</sequence>
<feature type="signal peptide" evidence="2">
    <location>
        <begin position="1"/>
        <end position="15"/>
    </location>
</feature>
<gene>
    <name evidence="3" type="ORF">BGZ99_005371</name>
</gene>
<feature type="region of interest" description="Disordered" evidence="1">
    <location>
        <begin position="687"/>
        <end position="711"/>
    </location>
</feature>
<dbReference type="OrthoDB" id="2434075at2759"/>
<feature type="region of interest" description="Disordered" evidence="1">
    <location>
        <begin position="810"/>
        <end position="829"/>
    </location>
</feature>
<feature type="region of interest" description="Disordered" evidence="1">
    <location>
        <begin position="79"/>
        <end position="397"/>
    </location>
</feature>
<proteinExistence type="predicted"/>
<keyword evidence="2" id="KW-0732">Signal</keyword>
<feature type="region of interest" description="Disordered" evidence="1">
    <location>
        <begin position="438"/>
        <end position="466"/>
    </location>
</feature>
<evidence type="ECO:0000313" key="3">
    <source>
        <dbReference type="EMBL" id="KAG0318898.1"/>
    </source>
</evidence>
<comment type="caution">
    <text evidence="3">The sequence shown here is derived from an EMBL/GenBank/DDBJ whole genome shotgun (WGS) entry which is preliminary data.</text>
</comment>
<dbReference type="Proteomes" id="UP000738325">
    <property type="component" value="Unassembled WGS sequence"/>
</dbReference>
<feature type="compositionally biased region" description="Basic and acidic residues" evidence="1">
    <location>
        <begin position="82"/>
        <end position="114"/>
    </location>
</feature>
<name>A0A9P6RH45_9FUNG</name>
<reference evidence="3" key="1">
    <citation type="journal article" date="2020" name="Fungal Divers.">
        <title>Resolving the Mortierellaceae phylogeny through synthesis of multi-gene phylogenetics and phylogenomics.</title>
        <authorList>
            <person name="Vandepol N."/>
            <person name="Liber J."/>
            <person name="Desiro A."/>
            <person name="Na H."/>
            <person name="Kennedy M."/>
            <person name="Barry K."/>
            <person name="Grigoriev I.V."/>
            <person name="Miller A.N."/>
            <person name="O'Donnell K."/>
            <person name="Stajich J.E."/>
            <person name="Bonito G."/>
        </authorList>
    </citation>
    <scope>NUCLEOTIDE SEQUENCE</scope>
    <source>
        <strain evidence="3">REB-010B</strain>
    </source>
</reference>
<feature type="compositionally biased region" description="Basic and acidic residues" evidence="1">
    <location>
        <begin position="135"/>
        <end position="145"/>
    </location>
</feature>
<evidence type="ECO:0000256" key="2">
    <source>
        <dbReference type="SAM" id="SignalP"/>
    </source>
</evidence>
<organism evidence="3 4">
    <name type="scientific">Dissophora globulifera</name>
    <dbReference type="NCBI Taxonomy" id="979702"/>
    <lineage>
        <taxon>Eukaryota</taxon>
        <taxon>Fungi</taxon>
        <taxon>Fungi incertae sedis</taxon>
        <taxon>Mucoromycota</taxon>
        <taxon>Mortierellomycotina</taxon>
        <taxon>Mortierellomycetes</taxon>
        <taxon>Mortierellales</taxon>
        <taxon>Mortierellaceae</taxon>
        <taxon>Dissophora</taxon>
    </lineage>
</organism>
<keyword evidence="4" id="KW-1185">Reference proteome</keyword>
<dbReference type="AlphaFoldDB" id="A0A9P6RH45"/>
<feature type="compositionally biased region" description="Polar residues" evidence="1">
    <location>
        <begin position="379"/>
        <end position="396"/>
    </location>
</feature>
<feature type="compositionally biased region" description="Acidic residues" evidence="1">
    <location>
        <begin position="255"/>
        <end position="291"/>
    </location>
</feature>
<dbReference type="EMBL" id="JAAAIP010000346">
    <property type="protein sequence ID" value="KAG0318898.1"/>
    <property type="molecule type" value="Genomic_DNA"/>
</dbReference>
<feature type="compositionally biased region" description="Basic and acidic residues" evidence="1">
    <location>
        <begin position="196"/>
        <end position="217"/>
    </location>
</feature>
<feature type="chain" id="PRO_5040116524" evidence="2">
    <location>
        <begin position="16"/>
        <end position="850"/>
    </location>
</feature>
<feature type="compositionally biased region" description="Basic residues" evidence="1">
    <location>
        <begin position="356"/>
        <end position="372"/>
    </location>
</feature>
<feature type="compositionally biased region" description="Basic and acidic residues" evidence="1">
    <location>
        <begin position="810"/>
        <end position="821"/>
    </location>
</feature>
<evidence type="ECO:0000256" key="1">
    <source>
        <dbReference type="SAM" id="MobiDB-lite"/>
    </source>
</evidence>
<accession>A0A9P6RH45</accession>